<accession>A0A9J6BIZ8</accession>
<evidence type="ECO:0000313" key="3">
    <source>
        <dbReference type="Proteomes" id="UP001107558"/>
    </source>
</evidence>
<dbReference type="EMBL" id="JADBJN010000003">
    <property type="protein sequence ID" value="KAG5669865.1"/>
    <property type="molecule type" value="Genomic_DNA"/>
</dbReference>
<dbReference type="OrthoDB" id="6610549at2759"/>
<sequence length="171" mass="18927">MNVSLLRDNKLLHGGERRGSRMSVRMPSRQPSMASLRPHSPNASIGSRRGSRNSSNASAASMRSTRSSFAIHHDRGHRASCISGDGHHPNGHVIVTNPNQLMTVNQQQHLQHQQQAQRRRSSIHQSTIQHANSAPQQQAPVQIQPTSDLSPEQENNGIIQDVRVEITEVKP</sequence>
<proteinExistence type="predicted"/>
<name>A0A9J6BIZ8_POLVA</name>
<feature type="compositionally biased region" description="Polar residues" evidence="1">
    <location>
        <begin position="146"/>
        <end position="158"/>
    </location>
</feature>
<keyword evidence="3" id="KW-1185">Reference proteome</keyword>
<gene>
    <name evidence="2" type="ORF">PVAND_000156</name>
</gene>
<dbReference type="Proteomes" id="UP001107558">
    <property type="component" value="Chromosome 3"/>
</dbReference>
<feature type="region of interest" description="Disordered" evidence="1">
    <location>
        <begin position="108"/>
        <end position="159"/>
    </location>
</feature>
<dbReference type="AlphaFoldDB" id="A0A9J6BIZ8"/>
<feature type="region of interest" description="Disordered" evidence="1">
    <location>
        <begin position="1"/>
        <end position="66"/>
    </location>
</feature>
<reference evidence="2" key="1">
    <citation type="submission" date="2021-03" db="EMBL/GenBank/DDBJ databases">
        <title>Chromosome level genome of the anhydrobiotic midge Polypedilum vanderplanki.</title>
        <authorList>
            <person name="Yoshida Y."/>
            <person name="Kikawada T."/>
            <person name="Gusev O."/>
        </authorList>
    </citation>
    <scope>NUCLEOTIDE SEQUENCE</scope>
    <source>
        <strain evidence="2">NIAS01</strain>
        <tissue evidence="2">Whole body or cell culture</tissue>
    </source>
</reference>
<organism evidence="2 3">
    <name type="scientific">Polypedilum vanderplanki</name>
    <name type="common">Sleeping chironomid midge</name>
    <dbReference type="NCBI Taxonomy" id="319348"/>
    <lineage>
        <taxon>Eukaryota</taxon>
        <taxon>Metazoa</taxon>
        <taxon>Ecdysozoa</taxon>
        <taxon>Arthropoda</taxon>
        <taxon>Hexapoda</taxon>
        <taxon>Insecta</taxon>
        <taxon>Pterygota</taxon>
        <taxon>Neoptera</taxon>
        <taxon>Endopterygota</taxon>
        <taxon>Diptera</taxon>
        <taxon>Nematocera</taxon>
        <taxon>Chironomoidea</taxon>
        <taxon>Chironomidae</taxon>
        <taxon>Chironominae</taxon>
        <taxon>Polypedilum</taxon>
        <taxon>Polypedilum</taxon>
    </lineage>
</organism>
<evidence type="ECO:0000313" key="2">
    <source>
        <dbReference type="EMBL" id="KAG5669865.1"/>
    </source>
</evidence>
<feature type="compositionally biased region" description="Low complexity" evidence="1">
    <location>
        <begin position="134"/>
        <end position="145"/>
    </location>
</feature>
<evidence type="ECO:0000256" key="1">
    <source>
        <dbReference type="SAM" id="MobiDB-lite"/>
    </source>
</evidence>
<feature type="compositionally biased region" description="Low complexity" evidence="1">
    <location>
        <begin position="42"/>
        <end position="66"/>
    </location>
</feature>
<comment type="caution">
    <text evidence="2">The sequence shown here is derived from an EMBL/GenBank/DDBJ whole genome shotgun (WGS) entry which is preliminary data.</text>
</comment>
<feature type="compositionally biased region" description="Basic and acidic residues" evidence="1">
    <location>
        <begin position="7"/>
        <end position="19"/>
    </location>
</feature>
<protein>
    <submittedName>
        <fullName evidence="2">Uncharacterized protein</fullName>
    </submittedName>
</protein>